<reference evidence="1 2" key="1">
    <citation type="submission" date="2017-09" db="EMBL/GenBank/DDBJ databases">
        <title>Depth-based differentiation of microbial function through sediment-hosted aquifers and enrichment of novel symbionts in the deep terrestrial subsurface.</title>
        <authorList>
            <person name="Probst A.J."/>
            <person name="Ladd B."/>
            <person name="Jarett J.K."/>
            <person name="Geller-Mcgrath D.E."/>
            <person name="Sieber C.M."/>
            <person name="Emerson J.B."/>
            <person name="Anantharaman K."/>
            <person name="Thomas B.C."/>
            <person name="Malmstrom R."/>
            <person name="Stieglmeier M."/>
            <person name="Klingl A."/>
            <person name="Woyke T."/>
            <person name="Ryan C.M."/>
            <person name="Banfield J.F."/>
        </authorList>
    </citation>
    <scope>NUCLEOTIDE SEQUENCE [LARGE SCALE GENOMIC DNA]</scope>
    <source>
        <strain evidence="1">CG17_big_fil_post_rev_8_21_14_2_50_48_46</strain>
    </source>
</reference>
<dbReference type="AlphaFoldDB" id="A0A2M7GA83"/>
<organism evidence="1 2">
    <name type="scientific">bacterium (Candidatus Blackallbacteria) CG17_big_fil_post_rev_8_21_14_2_50_48_46</name>
    <dbReference type="NCBI Taxonomy" id="2014261"/>
    <lineage>
        <taxon>Bacteria</taxon>
        <taxon>Candidatus Blackallbacteria</taxon>
    </lineage>
</organism>
<comment type="caution">
    <text evidence="1">The sequence shown here is derived from an EMBL/GenBank/DDBJ whole genome shotgun (WGS) entry which is preliminary data.</text>
</comment>
<proteinExistence type="predicted"/>
<evidence type="ECO:0000313" key="2">
    <source>
        <dbReference type="Proteomes" id="UP000231019"/>
    </source>
</evidence>
<gene>
    <name evidence="1" type="ORF">COW36_02765</name>
</gene>
<dbReference type="Proteomes" id="UP000231019">
    <property type="component" value="Unassembled WGS sequence"/>
</dbReference>
<protein>
    <submittedName>
        <fullName evidence="1">Uncharacterized protein</fullName>
    </submittedName>
</protein>
<name>A0A2M7GA83_9BACT</name>
<sequence length="206" mass="20503">MTTRTTVTTSYRVQNPVLLPLPQLLPAPAVPFCPGPPSRPEHHDSYIPEQIRTGPVGDLLIGGIVGHKYQGQFTEALQNLKTNGLTLAGLKGLGQASLKAGGLSAGITGAVSTFQNFAAVAGGKISARDAVSNITTDSVGGLLAGSTAGIGAGAASLALGSLGVTGLPLTIGAAVAGALGGLGGSQLYEASGLRDRVFRGARAFFG</sequence>
<evidence type="ECO:0000313" key="1">
    <source>
        <dbReference type="EMBL" id="PIW19051.1"/>
    </source>
</evidence>
<dbReference type="EMBL" id="PFFQ01000006">
    <property type="protein sequence ID" value="PIW19051.1"/>
    <property type="molecule type" value="Genomic_DNA"/>
</dbReference>
<accession>A0A2M7GA83</accession>